<dbReference type="Proteomes" id="UP000011115">
    <property type="component" value="Unassembled WGS sequence"/>
</dbReference>
<reference evidence="1" key="2">
    <citation type="submission" date="2015-06" db="UniProtKB">
        <authorList>
            <consortium name="EnsemblPlants"/>
        </authorList>
    </citation>
    <scope>IDENTIFICATION</scope>
    <source>
        <strain evidence="1">DM1-3 516 R44</strain>
    </source>
</reference>
<evidence type="ECO:0000313" key="1">
    <source>
        <dbReference type="EnsemblPlants" id="PGSC0003DMT400064574"/>
    </source>
</evidence>
<dbReference type="AlphaFoldDB" id="M1CCK7"/>
<sequence length="155" mass="17362">MAYPGIESNLGRVPESIKVQQNSLISLSFRFLLTLNFHSSLVLTEAMLASCILRHIFILNGYLSPFDWYPYWCLIHQSLVGILALEPAKLLGHELSISSMNCKGLSGLFVLGKSEEAKILRILQGDLDELINENHFLCRINVSVLNKGRAFSITI</sequence>
<organism evidence="1 2">
    <name type="scientific">Solanum tuberosum</name>
    <name type="common">Potato</name>
    <dbReference type="NCBI Taxonomy" id="4113"/>
    <lineage>
        <taxon>Eukaryota</taxon>
        <taxon>Viridiplantae</taxon>
        <taxon>Streptophyta</taxon>
        <taxon>Embryophyta</taxon>
        <taxon>Tracheophyta</taxon>
        <taxon>Spermatophyta</taxon>
        <taxon>Magnoliopsida</taxon>
        <taxon>eudicotyledons</taxon>
        <taxon>Gunneridae</taxon>
        <taxon>Pentapetalae</taxon>
        <taxon>asterids</taxon>
        <taxon>lamiids</taxon>
        <taxon>Solanales</taxon>
        <taxon>Solanaceae</taxon>
        <taxon>Solanoideae</taxon>
        <taxon>Solaneae</taxon>
        <taxon>Solanum</taxon>
    </lineage>
</organism>
<reference evidence="2" key="1">
    <citation type="journal article" date="2011" name="Nature">
        <title>Genome sequence and analysis of the tuber crop potato.</title>
        <authorList>
            <consortium name="The Potato Genome Sequencing Consortium"/>
        </authorList>
    </citation>
    <scope>NUCLEOTIDE SEQUENCE [LARGE SCALE GENOMIC DNA]</scope>
    <source>
        <strain evidence="2">cv. DM1-3 516 R44</strain>
    </source>
</reference>
<dbReference type="EnsemblPlants" id="PGSC0003DMT400064574">
    <property type="protein sequence ID" value="PGSC0003DMT400064574"/>
    <property type="gene ID" value="PGSC0003DMG400025090"/>
</dbReference>
<dbReference type="HOGENOM" id="CLU_1698586_0_0_1"/>
<dbReference type="InParanoid" id="M1CCK7"/>
<proteinExistence type="predicted"/>
<protein>
    <submittedName>
        <fullName evidence="1">Uncharacterized protein</fullName>
    </submittedName>
</protein>
<keyword evidence="2" id="KW-1185">Reference proteome</keyword>
<dbReference type="PaxDb" id="4113-PGSC0003DMT400064574"/>
<accession>M1CCK7</accession>
<evidence type="ECO:0000313" key="2">
    <source>
        <dbReference type="Proteomes" id="UP000011115"/>
    </source>
</evidence>
<name>M1CCK7_SOLTU</name>
<dbReference type="Gramene" id="PGSC0003DMT400064574">
    <property type="protein sequence ID" value="PGSC0003DMT400064574"/>
    <property type="gene ID" value="PGSC0003DMG400025090"/>
</dbReference>